<comment type="caution">
    <text evidence="1">The sequence shown here is derived from an EMBL/GenBank/DDBJ whole genome shotgun (WGS) entry which is preliminary data.</text>
</comment>
<organism evidence="1 2">
    <name type="scientific">Paracoccus pacificus</name>
    <dbReference type="NCBI Taxonomy" id="1463598"/>
    <lineage>
        <taxon>Bacteria</taxon>
        <taxon>Pseudomonadati</taxon>
        <taxon>Pseudomonadota</taxon>
        <taxon>Alphaproteobacteria</taxon>
        <taxon>Rhodobacterales</taxon>
        <taxon>Paracoccaceae</taxon>
        <taxon>Paracoccus</taxon>
    </lineage>
</organism>
<evidence type="ECO:0000313" key="2">
    <source>
        <dbReference type="Proteomes" id="UP001597213"/>
    </source>
</evidence>
<proteinExistence type="predicted"/>
<dbReference type="RefSeq" id="WP_379142211.1">
    <property type="nucleotide sequence ID" value="NZ_JBHUEN010000021.1"/>
</dbReference>
<sequence>MTEFFTAGQKFPFAGNAPYCRTGDADARSVGGAGKSAELGFTETRETGNIFVGVGFGPRK</sequence>
<evidence type="ECO:0000313" key="1">
    <source>
        <dbReference type="EMBL" id="MFD1881944.1"/>
    </source>
</evidence>
<accession>A0ABW4R8F7</accession>
<dbReference type="Proteomes" id="UP001597213">
    <property type="component" value="Unassembled WGS sequence"/>
</dbReference>
<gene>
    <name evidence="1" type="ORF">ACFSCT_09465</name>
</gene>
<protein>
    <submittedName>
        <fullName evidence="1">Uncharacterized protein</fullName>
    </submittedName>
</protein>
<dbReference type="EMBL" id="JBHUEN010000021">
    <property type="protein sequence ID" value="MFD1881944.1"/>
    <property type="molecule type" value="Genomic_DNA"/>
</dbReference>
<name>A0ABW4R8F7_9RHOB</name>
<reference evidence="2" key="1">
    <citation type="journal article" date="2019" name="Int. J. Syst. Evol. Microbiol.">
        <title>The Global Catalogue of Microorganisms (GCM) 10K type strain sequencing project: providing services to taxonomists for standard genome sequencing and annotation.</title>
        <authorList>
            <consortium name="The Broad Institute Genomics Platform"/>
            <consortium name="The Broad Institute Genome Sequencing Center for Infectious Disease"/>
            <person name="Wu L."/>
            <person name="Ma J."/>
        </authorList>
    </citation>
    <scope>NUCLEOTIDE SEQUENCE [LARGE SCALE GENOMIC DNA]</scope>
    <source>
        <strain evidence="2">CCUG 56029</strain>
    </source>
</reference>
<keyword evidence="2" id="KW-1185">Reference proteome</keyword>